<dbReference type="AlphaFoldDB" id="A0A7W6WM92"/>
<accession>A0A7W6WM92</accession>
<sequence length="146" mass="15978">MHVLMAWGDFRFSIATIAYEELTRAYTARIAPQHIIGARPSLHMMGWEAETIGLSATIFPFHLPGNRGLEQLHGLRAAVGTSEALIGNARAMGTNLDTWALKSVGETQGHIHPDGTGQRIVVRLEFLFDGRARAPEARSAIARMFG</sequence>
<proteinExistence type="predicted"/>
<dbReference type="InterPro" id="IPR009734">
    <property type="entry name" value="Myoviridae_GpU"/>
</dbReference>
<reference evidence="1 2" key="1">
    <citation type="submission" date="2020-08" db="EMBL/GenBank/DDBJ databases">
        <title>Genome sequencing of Purple Non-Sulfur Bacteria from various extreme environments.</title>
        <authorList>
            <person name="Mayer M."/>
        </authorList>
    </citation>
    <scope>NUCLEOTIDE SEQUENCE [LARGE SCALE GENOMIC DNA]</scope>
    <source>
        <strain evidence="1 2">JA135</strain>
    </source>
</reference>
<organism evidence="1 2">
    <name type="scientific">Roseospira goensis</name>
    <dbReference type="NCBI Taxonomy" id="391922"/>
    <lineage>
        <taxon>Bacteria</taxon>
        <taxon>Pseudomonadati</taxon>
        <taxon>Pseudomonadota</taxon>
        <taxon>Alphaproteobacteria</taxon>
        <taxon>Rhodospirillales</taxon>
        <taxon>Rhodospirillaceae</taxon>
        <taxon>Roseospira</taxon>
    </lineage>
</organism>
<evidence type="ECO:0000313" key="1">
    <source>
        <dbReference type="EMBL" id="MBB4287835.1"/>
    </source>
</evidence>
<dbReference type="Pfam" id="PF06995">
    <property type="entry name" value="Phage_P2_GpU"/>
    <property type="match status" value="1"/>
</dbReference>
<keyword evidence="2" id="KW-1185">Reference proteome</keyword>
<evidence type="ECO:0008006" key="3">
    <source>
        <dbReference type="Google" id="ProtNLM"/>
    </source>
</evidence>
<gene>
    <name evidence="1" type="ORF">GGD88_003593</name>
</gene>
<protein>
    <recommendedName>
        <fullName evidence="3">Phage tail protein</fullName>
    </recommendedName>
</protein>
<dbReference type="Proteomes" id="UP000555728">
    <property type="component" value="Unassembled WGS sequence"/>
</dbReference>
<dbReference type="EMBL" id="JACIGI010000056">
    <property type="protein sequence ID" value="MBB4287835.1"/>
    <property type="molecule type" value="Genomic_DNA"/>
</dbReference>
<dbReference type="RefSeq" id="WP_184437977.1">
    <property type="nucleotide sequence ID" value="NZ_JACIGI010000056.1"/>
</dbReference>
<evidence type="ECO:0000313" key="2">
    <source>
        <dbReference type="Proteomes" id="UP000555728"/>
    </source>
</evidence>
<name>A0A7W6WM92_9PROT</name>
<comment type="caution">
    <text evidence="1">The sequence shown here is derived from an EMBL/GenBank/DDBJ whole genome shotgun (WGS) entry which is preliminary data.</text>
</comment>